<sequence>MTRGELEEISKGSSVGRQMLSFLKKCKLVYETRAGYIFSVPWLLYFYKYARDKWVESVRRLVPLLRDEEVEELRKVVKEVIGSPLENFIDVHIAIAAELENVALIPVKYVPEKCDMNECFRQFLKYSSWLLTVIMGLLELYIKGASFHEIVNWLKGLSIQSRKLFPEGQGSGDQEGHSLIYARLLKETAEALWRAALNLFHAYSKSRSDAVEKAVEWATQKYREVVGTDKAKREEYRAKYYAKLFLGELAEAVVVSTATRIALST</sequence>
<name>A0A7J3Z940_9CREN</name>
<comment type="caution">
    <text evidence="1">The sequence shown here is derived from an EMBL/GenBank/DDBJ whole genome shotgun (WGS) entry which is preliminary data.</text>
</comment>
<protein>
    <submittedName>
        <fullName evidence="1">Uncharacterized protein</fullName>
    </submittedName>
</protein>
<dbReference type="AlphaFoldDB" id="A0A7J3Z940"/>
<dbReference type="EMBL" id="DRYQ01000117">
    <property type="protein sequence ID" value="HHQ51258.1"/>
    <property type="molecule type" value="Genomic_DNA"/>
</dbReference>
<gene>
    <name evidence="1" type="ORF">ENM66_07925</name>
</gene>
<proteinExistence type="predicted"/>
<reference evidence="1" key="1">
    <citation type="journal article" date="2020" name="mSystems">
        <title>Genome- and Community-Level Interaction Insights into Carbon Utilization and Element Cycling Functions of Hydrothermarchaeota in Hydrothermal Sediment.</title>
        <authorList>
            <person name="Zhou Z."/>
            <person name="Liu Y."/>
            <person name="Xu W."/>
            <person name="Pan J."/>
            <person name="Luo Z.H."/>
            <person name="Li M."/>
        </authorList>
    </citation>
    <scope>NUCLEOTIDE SEQUENCE [LARGE SCALE GENOMIC DNA]</scope>
    <source>
        <strain evidence="1">SpSt-1105</strain>
    </source>
</reference>
<evidence type="ECO:0000313" key="1">
    <source>
        <dbReference type="EMBL" id="HHQ51258.1"/>
    </source>
</evidence>
<accession>A0A7J3Z940</accession>
<organism evidence="1">
    <name type="scientific">Ignisphaera aggregans</name>
    <dbReference type="NCBI Taxonomy" id="334771"/>
    <lineage>
        <taxon>Archaea</taxon>
        <taxon>Thermoproteota</taxon>
        <taxon>Thermoprotei</taxon>
        <taxon>Desulfurococcales</taxon>
        <taxon>Desulfurococcaceae</taxon>
        <taxon>Ignisphaera</taxon>
    </lineage>
</organism>